<evidence type="ECO:0000313" key="13">
    <source>
        <dbReference type="Proteomes" id="UP000326939"/>
    </source>
</evidence>
<evidence type="ECO:0000313" key="12">
    <source>
        <dbReference type="EMBL" id="KAB5538597.1"/>
    </source>
</evidence>
<dbReference type="NCBIfam" id="TIGR00654">
    <property type="entry name" value="PhzF_family"/>
    <property type="match status" value="1"/>
</dbReference>
<dbReference type="SMART" id="SM00220">
    <property type="entry name" value="S_TKc"/>
    <property type="match status" value="1"/>
</dbReference>
<dbReference type="GO" id="GO:0004674">
    <property type="term" value="F:protein serine/threonine kinase activity"/>
    <property type="evidence" value="ECO:0007669"/>
    <property type="project" value="UniProtKB-KW"/>
</dbReference>
<dbReference type="EMBL" id="VDCV01000010">
    <property type="protein sequence ID" value="KAB5538597.1"/>
    <property type="molecule type" value="Genomic_DNA"/>
</dbReference>
<protein>
    <recommendedName>
        <fullName evidence="2">non-specific serine/threonine protein kinase</fullName>
        <ecNumber evidence="2">2.7.11.1</ecNumber>
    </recommendedName>
</protein>
<keyword evidence="4" id="KW-0808">Transferase</keyword>
<dbReference type="FunFam" id="1.10.510.10:FF:000295">
    <property type="entry name" value="Serine/threonine-protein kinase AGC1-7"/>
    <property type="match status" value="1"/>
</dbReference>
<keyword evidence="5" id="KW-0547">Nucleotide-binding</keyword>
<gene>
    <name evidence="12" type="ORF">DKX38_016130</name>
</gene>
<evidence type="ECO:0000256" key="2">
    <source>
        <dbReference type="ARBA" id="ARBA00012513"/>
    </source>
</evidence>
<dbReference type="EC" id="2.7.11.1" evidence="2"/>
<feature type="compositionally biased region" description="Low complexity" evidence="10">
    <location>
        <begin position="526"/>
        <end position="545"/>
    </location>
</feature>
<accession>A0A5N5L771</accession>
<name>A0A5N5L771_9ROSI</name>
<dbReference type="SUPFAM" id="SSF54506">
    <property type="entry name" value="Diaminopimelate epimerase-like"/>
    <property type="match status" value="1"/>
</dbReference>
<evidence type="ECO:0000256" key="4">
    <source>
        <dbReference type="ARBA" id="ARBA00022679"/>
    </source>
</evidence>
<evidence type="ECO:0000256" key="1">
    <source>
        <dbReference type="ARBA" id="ARBA00009903"/>
    </source>
</evidence>
<dbReference type="PANTHER" id="PTHR45637">
    <property type="entry name" value="FLIPPASE KINASE 1-RELATED"/>
    <property type="match status" value="1"/>
</dbReference>
<dbReference type="InterPro" id="IPR003719">
    <property type="entry name" value="Phenazine_PhzF-like"/>
</dbReference>
<feature type="compositionally biased region" description="Polar residues" evidence="10">
    <location>
        <begin position="470"/>
        <end position="490"/>
    </location>
</feature>
<dbReference type="Proteomes" id="UP000326939">
    <property type="component" value="Chromosome 10"/>
</dbReference>
<evidence type="ECO:0000256" key="7">
    <source>
        <dbReference type="ARBA" id="ARBA00022840"/>
    </source>
</evidence>
<evidence type="ECO:0000259" key="11">
    <source>
        <dbReference type="PROSITE" id="PS50011"/>
    </source>
</evidence>
<keyword evidence="13" id="KW-1185">Reference proteome</keyword>
<comment type="catalytic activity">
    <reaction evidence="8">
        <text>L-threonyl-[protein] + ATP = O-phospho-L-threonyl-[protein] + ADP + H(+)</text>
        <dbReference type="Rhea" id="RHEA:46608"/>
        <dbReference type="Rhea" id="RHEA-COMP:11060"/>
        <dbReference type="Rhea" id="RHEA-COMP:11605"/>
        <dbReference type="ChEBI" id="CHEBI:15378"/>
        <dbReference type="ChEBI" id="CHEBI:30013"/>
        <dbReference type="ChEBI" id="CHEBI:30616"/>
        <dbReference type="ChEBI" id="CHEBI:61977"/>
        <dbReference type="ChEBI" id="CHEBI:456216"/>
        <dbReference type="EC" id="2.7.11.1"/>
    </reaction>
</comment>
<feature type="region of interest" description="Disordered" evidence="10">
    <location>
        <begin position="420"/>
        <end position="550"/>
    </location>
</feature>
<dbReference type="CDD" id="cd05574">
    <property type="entry name" value="STKc_phototropin_like"/>
    <property type="match status" value="1"/>
</dbReference>
<dbReference type="Gene3D" id="3.30.200.20">
    <property type="entry name" value="Phosphorylase Kinase, domain 1"/>
    <property type="match status" value="1"/>
</dbReference>
<feature type="domain" description="Protein kinase" evidence="11">
    <location>
        <begin position="572"/>
        <end position="901"/>
    </location>
</feature>
<keyword evidence="7" id="KW-0067">ATP-binding</keyword>
<evidence type="ECO:0000256" key="5">
    <source>
        <dbReference type="ARBA" id="ARBA00022741"/>
    </source>
</evidence>
<dbReference type="Pfam" id="PF00069">
    <property type="entry name" value="Pkinase"/>
    <property type="match status" value="2"/>
</dbReference>
<dbReference type="InterPro" id="IPR000719">
    <property type="entry name" value="Prot_kinase_dom"/>
</dbReference>
<proteinExistence type="inferred from homology"/>
<dbReference type="FunFam" id="1.10.510.10:FF:000028">
    <property type="entry name" value="serine/threonine-protein kinase D6PK-like"/>
    <property type="match status" value="1"/>
</dbReference>
<dbReference type="Pfam" id="PF02567">
    <property type="entry name" value="PhzC-PhzF"/>
    <property type="match status" value="1"/>
</dbReference>
<dbReference type="PROSITE" id="PS00108">
    <property type="entry name" value="PROTEIN_KINASE_ST"/>
    <property type="match status" value="1"/>
</dbReference>
<comment type="similarity">
    <text evidence="1">Belongs to the protein kinase superfamily. AGC Ser/Thr protein kinase family.</text>
</comment>
<feature type="compositionally biased region" description="Polar residues" evidence="10">
    <location>
        <begin position="510"/>
        <end position="525"/>
    </location>
</feature>
<feature type="compositionally biased region" description="Basic and acidic residues" evidence="10">
    <location>
        <begin position="457"/>
        <end position="466"/>
    </location>
</feature>
<sequence length="960" mass="105061">MGKKLVKYFVVDAFTESAFKGNPAAVCLLEYEKDEKWLQAVAAEFNISETCYLTPITTDVAVTSNPRFRLRWFTPVAEVKLCGHATIAASHTLFTNGLVNSDIIEFDTLSGILTAKKVPESVSNGEAKESFLIELDFPTVPMTEFSVDALSISKALNSAPIIDLKKTIYGDLVAVFPSGKDVTEFNPQFDEILKCPGRGVIVTGVAPPESGFDFYSRFFCPKLGINEDPVCGSAHCALAPYWSKKLGKCDLMAYQASPRSGILDIHLDEQNQRVLLRGKAVTVMEGSILSRGKRVQDAIFDAQQNGIDLDQLAQLQKLAKNKRLKLLELNQTNNMNGHSPPMSTFGQGQYGNIGGGSSSRGIPAKGWSRVAPSMSSKSDRGPDSSEMSCMPPKVVESETKKMEGFGNSIDANIICNNPLYQEPKKTDPIGKHSASSGSGSPREIRFSKITENVTFNRHLDPKKMDPLSRSVGNSNQRAIQSPRTPSKSQFSTTPAAGATATATSALPANMKTNEAKTFSSITNHASLSGRSSTRSNSLESSGGSNKPHTGGDFRWEAIQFATARGTIGLSNFRLLKRLGYGDIGSVYLVELRGTNAHFAMKVMDKASLASRNKLLRAQTEKEILGLLDHPFLPTLYSYFETDKFYCIVMEFCSGGNLHSLRQKQPNKHFTEEAARFYASEVLLALEYLHMLGIVYRDLKPENLLVRDEGHIMLSDFDLSLRCSVSPTLVKSSSVNVSSGSGGGGILDDESAVQGCMQPSTFFPRILPGKKSRKSKSDFGLFVGGSLPELMAEPTNVRSMSFVGTHEYLAPEIVRGEGHGSAVDWWTFGIFLYELLHGTTPFKGQGNRATLFNVVGQPLRFPENTQVSMAARDLIRGLLVKEPHKRIAYKRGATEIKQHPFFEGVNWALVRSALPPHIPESVDFSQYASKEAAPAVKKGRGVGGDSPPENKNESYIEFEYF</sequence>
<evidence type="ECO:0000256" key="9">
    <source>
        <dbReference type="ARBA" id="ARBA00048679"/>
    </source>
</evidence>
<dbReference type="SUPFAM" id="SSF56112">
    <property type="entry name" value="Protein kinase-like (PK-like)"/>
    <property type="match status" value="1"/>
</dbReference>
<keyword evidence="3" id="KW-0723">Serine/threonine-protein kinase</keyword>
<comment type="caution">
    <text evidence="12">The sequence shown here is derived from an EMBL/GenBank/DDBJ whole genome shotgun (WGS) entry which is preliminary data.</text>
</comment>
<evidence type="ECO:0000256" key="3">
    <source>
        <dbReference type="ARBA" id="ARBA00022527"/>
    </source>
</evidence>
<comment type="catalytic activity">
    <reaction evidence="9">
        <text>L-seryl-[protein] + ATP = O-phospho-L-seryl-[protein] + ADP + H(+)</text>
        <dbReference type="Rhea" id="RHEA:17989"/>
        <dbReference type="Rhea" id="RHEA-COMP:9863"/>
        <dbReference type="Rhea" id="RHEA-COMP:11604"/>
        <dbReference type="ChEBI" id="CHEBI:15378"/>
        <dbReference type="ChEBI" id="CHEBI:29999"/>
        <dbReference type="ChEBI" id="CHEBI:30616"/>
        <dbReference type="ChEBI" id="CHEBI:83421"/>
        <dbReference type="ChEBI" id="CHEBI:456216"/>
        <dbReference type="EC" id="2.7.11.1"/>
    </reaction>
</comment>
<dbReference type="FunFam" id="3.30.200.20:FF:000032">
    <property type="entry name" value="Serine/threonine-protein kinase D6PK-like"/>
    <property type="match status" value="1"/>
</dbReference>
<reference evidence="13" key="1">
    <citation type="journal article" date="2019" name="Gigascience">
        <title>De novo genome assembly of the endangered Acer yangbiense, a plant species with extremely small populations endemic to Yunnan Province, China.</title>
        <authorList>
            <person name="Yang J."/>
            <person name="Wariss H.M."/>
            <person name="Tao L."/>
            <person name="Zhang R."/>
            <person name="Yun Q."/>
            <person name="Hollingsworth P."/>
            <person name="Dao Z."/>
            <person name="Luo G."/>
            <person name="Guo H."/>
            <person name="Ma Y."/>
            <person name="Sun W."/>
        </authorList>
    </citation>
    <scope>NUCLEOTIDE SEQUENCE [LARGE SCALE GENOMIC DNA]</scope>
    <source>
        <strain evidence="13">cv. br00</strain>
    </source>
</reference>
<dbReference type="PROSITE" id="PS50011">
    <property type="entry name" value="PROTEIN_KINASE_DOM"/>
    <property type="match status" value="1"/>
</dbReference>
<feature type="region of interest" description="Disordered" evidence="10">
    <location>
        <begin position="366"/>
        <end position="390"/>
    </location>
</feature>
<evidence type="ECO:0000256" key="6">
    <source>
        <dbReference type="ARBA" id="ARBA00022777"/>
    </source>
</evidence>
<dbReference type="Gene3D" id="1.10.510.10">
    <property type="entry name" value="Transferase(Phosphotransferase) domain 1"/>
    <property type="match status" value="1"/>
</dbReference>
<dbReference type="GO" id="GO:0005524">
    <property type="term" value="F:ATP binding"/>
    <property type="evidence" value="ECO:0007669"/>
    <property type="project" value="UniProtKB-KW"/>
</dbReference>
<dbReference type="InterPro" id="IPR011009">
    <property type="entry name" value="Kinase-like_dom_sf"/>
</dbReference>
<evidence type="ECO:0000256" key="8">
    <source>
        <dbReference type="ARBA" id="ARBA00047899"/>
    </source>
</evidence>
<evidence type="ECO:0000256" key="10">
    <source>
        <dbReference type="SAM" id="MobiDB-lite"/>
    </source>
</evidence>
<feature type="compositionally biased region" description="Low complexity" evidence="10">
    <location>
        <begin position="491"/>
        <end position="508"/>
    </location>
</feature>
<dbReference type="Gene3D" id="3.10.310.10">
    <property type="entry name" value="Diaminopimelate Epimerase, Chain A, domain 1"/>
    <property type="match status" value="2"/>
</dbReference>
<dbReference type="AlphaFoldDB" id="A0A5N5L771"/>
<keyword evidence="6" id="KW-0418">Kinase</keyword>
<organism evidence="12 13">
    <name type="scientific">Salix brachista</name>
    <dbReference type="NCBI Taxonomy" id="2182728"/>
    <lineage>
        <taxon>Eukaryota</taxon>
        <taxon>Viridiplantae</taxon>
        <taxon>Streptophyta</taxon>
        <taxon>Embryophyta</taxon>
        <taxon>Tracheophyta</taxon>
        <taxon>Spermatophyta</taxon>
        <taxon>Magnoliopsida</taxon>
        <taxon>eudicotyledons</taxon>
        <taxon>Gunneridae</taxon>
        <taxon>Pentapetalae</taxon>
        <taxon>rosids</taxon>
        <taxon>fabids</taxon>
        <taxon>Malpighiales</taxon>
        <taxon>Salicaceae</taxon>
        <taxon>Saliceae</taxon>
        <taxon>Salix</taxon>
    </lineage>
</organism>
<dbReference type="InterPro" id="IPR008271">
    <property type="entry name" value="Ser/Thr_kinase_AS"/>
</dbReference>